<evidence type="ECO:0000259" key="4">
    <source>
        <dbReference type="PROSITE" id="PS50821"/>
    </source>
</evidence>
<dbReference type="Gene3D" id="2.170.260.10">
    <property type="entry name" value="paz domain"/>
    <property type="match status" value="1"/>
</dbReference>
<dbReference type="Pfam" id="PF02171">
    <property type="entry name" value="Piwi"/>
    <property type="match status" value="1"/>
</dbReference>
<dbReference type="Pfam" id="PF16486">
    <property type="entry name" value="ArgoN"/>
    <property type="match status" value="1"/>
</dbReference>
<organism evidence="6">
    <name type="scientific">Darwinula stevensoni</name>
    <dbReference type="NCBI Taxonomy" id="69355"/>
    <lineage>
        <taxon>Eukaryota</taxon>
        <taxon>Metazoa</taxon>
        <taxon>Ecdysozoa</taxon>
        <taxon>Arthropoda</taxon>
        <taxon>Crustacea</taxon>
        <taxon>Oligostraca</taxon>
        <taxon>Ostracoda</taxon>
        <taxon>Podocopa</taxon>
        <taxon>Podocopida</taxon>
        <taxon>Darwinulocopina</taxon>
        <taxon>Darwinuloidea</taxon>
        <taxon>Darwinulidae</taxon>
        <taxon>Darwinula</taxon>
    </lineage>
</organism>
<dbReference type="InterPro" id="IPR003100">
    <property type="entry name" value="PAZ_dom"/>
</dbReference>
<sequence>MDQSFCHLQSCDPKGAGPGLHDTMQPPQNPLSFGLQPPMPFSVQGLSQAALVQDFLSGTGFPSPLDHQTTPASSCVGPQLPVSSPKGQPMLTQEAQLLSSAGHPVMQPSSGQSTSLQASLPPFPGVHIPQAPPKEIQLLPMPHSEPCAQERADNHKEQKPVRKQQQQPPAKNISAVNGDGGATVAAAKLRFLEMTLSDVPQDALELKSRIPAHIEKGKEGRRIALRTTHFPIKLDHGLKVIYHYDVDIRPDVSIDSKREAIVNLSHSGMTPTKIAKALNIHGVTVYKVLNKFKAMGSVKRKPGSGRPCSARTPAMIRAIKGKIQHNPIHSMRRMAKEMNVRERTVRRIVKEDLGAKSRACTKEFVALPRDVMRQVFETRPEFQGHYPAYDGNKNFFIKKRIQVPSDVLLINIMDPEEERMREFNVRMQYAADVDMEALFTYLNEGTSLDRPQTALQALDIIFRQAPEYVPAARSYFSSTERTVHLGSGVECWQGFYTSVRPGWTCYFLNMDGVKIWYTQGPKGAKRRYSINEVRRARADKEVFNCDGKPMTVAEFWRSTYGQGLKYPNLPCVWVGSKKKTIYIPVEVCNVVRGQQARKLDEEQAAAMIKHTAKPPAERRMIVERSMRQSGIQGNEHLEYFGISVADQLQKVSGRLLDPPELKYKDSKLVKPKEGKWDMRNCKFVDGKSLSKWILVSFCPYFDQKAAWLFVEAVIRMGQEVGMNIQDPINIIMCNNRMDTMKRLFSDFKDVELIWFVFSKKGDPVYMDMKRLGENEFGVMTQGTALRNAKGRETGQGPNPQVIRNLLFKVNSKLGGRNVEINNICDLRPGIFKEPVMVIGADVTHPAPGQRDVKPSIAAVLGSLDVNATLYSQVIQVQPPTTETIDNFKDIVKKLLLSFYSFNRKQKPRRIIYFRDGVSEGQFEMVMMIEMYRIQQACKELESGYEPKMTMVVVQKRHHTRFFPENPKDGTGKMKNVPPGTVVDDIITHPTEFDYYLCSHEGIQGTSKPTHYHVLYDDNNFSSDEIQKLSYFLCHTYARCTRSVSYPTPVYYAHLAAFRARSHHDSYLHQEGNQIGDADLEHAARAVSIHKNIRAGMMYYV</sequence>
<dbReference type="PROSITE" id="PS50821">
    <property type="entry name" value="PAZ"/>
    <property type="match status" value="1"/>
</dbReference>
<dbReference type="Gene3D" id="3.30.420.10">
    <property type="entry name" value="Ribonuclease H-like superfamily/Ribonuclease H"/>
    <property type="match status" value="1"/>
</dbReference>
<dbReference type="InterPro" id="IPR001523">
    <property type="entry name" value="Paired_dom"/>
</dbReference>
<dbReference type="InterPro" id="IPR036388">
    <property type="entry name" value="WH-like_DNA-bd_sf"/>
</dbReference>
<dbReference type="Gene3D" id="1.10.10.10">
    <property type="entry name" value="Winged helix-like DNA-binding domain superfamily/Winged helix DNA-binding domain"/>
    <property type="match status" value="1"/>
</dbReference>
<dbReference type="Proteomes" id="UP000677054">
    <property type="component" value="Unassembled WGS sequence"/>
</dbReference>
<dbReference type="InterPro" id="IPR009057">
    <property type="entry name" value="Homeodomain-like_sf"/>
</dbReference>
<keyword evidence="7" id="KW-1185">Reference proteome</keyword>
<dbReference type="Pfam" id="PF16487">
    <property type="entry name" value="ArgoMid"/>
    <property type="match status" value="1"/>
</dbReference>
<evidence type="ECO:0000259" key="5">
    <source>
        <dbReference type="PROSITE" id="PS50822"/>
    </source>
</evidence>
<keyword evidence="2" id="KW-0563">Paired box</keyword>
<dbReference type="InterPro" id="IPR003165">
    <property type="entry name" value="Piwi"/>
</dbReference>
<dbReference type="Pfam" id="PF00292">
    <property type="entry name" value="PAX"/>
    <property type="match status" value="1"/>
</dbReference>
<dbReference type="InterPro" id="IPR036397">
    <property type="entry name" value="RNaseH_sf"/>
</dbReference>
<dbReference type="PROSITE" id="PS50822">
    <property type="entry name" value="PIWI"/>
    <property type="match status" value="1"/>
</dbReference>
<dbReference type="CDD" id="cd04657">
    <property type="entry name" value="Piwi_ago-like"/>
    <property type="match status" value="1"/>
</dbReference>
<dbReference type="SMART" id="SM01163">
    <property type="entry name" value="DUF1785"/>
    <property type="match status" value="1"/>
</dbReference>
<feature type="region of interest" description="Disordered" evidence="3">
    <location>
        <begin position="146"/>
        <end position="178"/>
    </location>
</feature>
<proteinExistence type="predicted"/>
<dbReference type="InterPro" id="IPR032473">
    <property type="entry name" value="Argonaute_Mid_dom"/>
</dbReference>
<feature type="domain" description="PAZ" evidence="4">
    <location>
        <begin position="490"/>
        <end position="592"/>
    </location>
</feature>
<protein>
    <recommendedName>
        <fullName evidence="8">Protein argonaute-2</fullName>
    </recommendedName>
</protein>
<dbReference type="SUPFAM" id="SSF46689">
    <property type="entry name" value="Homeodomain-like"/>
    <property type="match status" value="1"/>
</dbReference>
<dbReference type="GO" id="GO:0003677">
    <property type="term" value="F:DNA binding"/>
    <property type="evidence" value="ECO:0007669"/>
    <property type="project" value="InterPro"/>
</dbReference>
<dbReference type="AlphaFoldDB" id="A0A7R8X5X3"/>
<dbReference type="InterPro" id="IPR012337">
    <property type="entry name" value="RNaseH-like_sf"/>
</dbReference>
<dbReference type="GO" id="GO:0003723">
    <property type="term" value="F:RNA binding"/>
    <property type="evidence" value="ECO:0007669"/>
    <property type="project" value="InterPro"/>
</dbReference>
<dbReference type="OrthoDB" id="10252740at2759"/>
<name>A0A7R8X5X3_9CRUS</name>
<dbReference type="EMBL" id="CAJPEV010000420">
    <property type="protein sequence ID" value="CAG0885094.1"/>
    <property type="molecule type" value="Genomic_DNA"/>
</dbReference>
<reference evidence="6" key="1">
    <citation type="submission" date="2020-11" db="EMBL/GenBank/DDBJ databases">
        <authorList>
            <person name="Tran Van P."/>
        </authorList>
    </citation>
    <scope>NUCLEOTIDE SEQUENCE</scope>
</reference>
<dbReference type="GO" id="GO:0006355">
    <property type="term" value="P:regulation of DNA-templated transcription"/>
    <property type="evidence" value="ECO:0007669"/>
    <property type="project" value="InterPro"/>
</dbReference>
<dbReference type="EMBL" id="LR899937">
    <property type="protein sequence ID" value="CAD7243378.1"/>
    <property type="molecule type" value="Genomic_DNA"/>
</dbReference>
<feature type="domain" description="Piwi" evidence="5">
    <location>
        <begin position="752"/>
        <end position="1064"/>
    </location>
</feature>
<dbReference type="GO" id="GO:0034587">
    <property type="term" value="P:piRNA processing"/>
    <property type="evidence" value="ECO:0007669"/>
    <property type="project" value="UniProtKB-ARBA"/>
</dbReference>
<dbReference type="GO" id="GO:0005634">
    <property type="term" value="C:nucleus"/>
    <property type="evidence" value="ECO:0007669"/>
    <property type="project" value="UniProtKB-SubCell"/>
</dbReference>
<gene>
    <name evidence="6" type="ORF">DSTB1V02_LOCUS3302</name>
</gene>
<evidence type="ECO:0000256" key="1">
    <source>
        <dbReference type="ARBA" id="ARBA00004123"/>
    </source>
</evidence>
<accession>A0A7R8X5X3</accession>
<dbReference type="CDD" id="cd02846">
    <property type="entry name" value="PAZ_argonaute_like"/>
    <property type="match status" value="1"/>
</dbReference>
<evidence type="ECO:0000256" key="2">
    <source>
        <dbReference type="ARBA" id="ARBA00022724"/>
    </source>
</evidence>
<dbReference type="Pfam" id="PF02170">
    <property type="entry name" value="PAZ"/>
    <property type="match status" value="1"/>
</dbReference>
<dbReference type="Pfam" id="PF08699">
    <property type="entry name" value="ArgoL1"/>
    <property type="match status" value="1"/>
</dbReference>
<evidence type="ECO:0000313" key="7">
    <source>
        <dbReference type="Proteomes" id="UP000677054"/>
    </source>
</evidence>
<dbReference type="InterPro" id="IPR036085">
    <property type="entry name" value="PAZ_dom_sf"/>
</dbReference>
<dbReference type="InterPro" id="IPR014811">
    <property type="entry name" value="ArgoL1"/>
</dbReference>
<evidence type="ECO:0008006" key="8">
    <source>
        <dbReference type="Google" id="ProtNLM"/>
    </source>
</evidence>
<dbReference type="PANTHER" id="PTHR22891">
    <property type="entry name" value="EUKARYOTIC TRANSLATION INITIATION FACTOR 2C"/>
    <property type="match status" value="1"/>
</dbReference>
<dbReference type="SUPFAM" id="SSF101690">
    <property type="entry name" value="PAZ domain"/>
    <property type="match status" value="1"/>
</dbReference>
<evidence type="ECO:0000313" key="6">
    <source>
        <dbReference type="EMBL" id="CAD7243378.1"/>
    </source>
</evidence>
<comment type="subcellular location">
    <subcellularLocation>
        <location evidence="1">Nucleus</location>
    </subcellularLocation>
</comment>
<dbReference type="SUPFAM" id="SSF53098">
    <property type="entry name" value="Ribonuclease H-like"/>
    <property type="match status" value="1"/>
</dbReference>
<feature type="region of interest" description="Disordered" evidence="3">
    <location>
        <begin position="1"/>
        <end position="39"/>
    </location>
</feature>
<dbReference type="InterPro" id="IPR032474">
    <property type="entry name" value="Argonaute_N"/>
</dbReference>
<evidence type="ECO:0000256" key="3">
    <source>
        <dbReference type="SAM" id="MobiDB-lite"/>
    </source>
</evidence>
<dbReference type="InterPro" id="IPR045246">
    <property type="entry name" value="Piwi_ago-like"/>
</dbReference>
<feature type="compositionally biased region" description="Basic and acidic residues" evidence="3">
    <location>
        <begin position="148"/>
        <end position="160"/>
    </location>
</feature>
<dbReference type="Gene3D" id="3.40.50.2300">
    <property type="match status" value="1"/>
</dbReference>
<dbReference type="SMART" id="SM00950">
    <property type="entry name" value="Piwi"/>
    <property type="match status" value="1"/>
</dbReference>